<accession>A0A5D3YGN6</accession>
<dbReference type="EMBL" id="VNHT01000012">
    <property type="protein sequence ID" value="TYP91003.1"/>
    <property type="molecule type" value="Genomic_DNA"/>
</dbReference>
<sequence length="52" mass="6393">MLKQPSTSPHFRFIASSRLHPSHYHKQRRHIGVSLNYLHKQKFYAERLLFRF</sequence>
<reference evidence="1 2" key="1">
    <citation type="submission" date="2019-07" db="EMBL/GenBank/DDBJ databases">
        <title>Active sludge and wastewater microbial communities from Klosterneuburg, Austria.</title>
        <authorList>
            <person name="Wagner M."/>
        </authorList>
    </citation>
    <scope>NUCLEOTIDE SEQUENCE [LARGE SCALE GENOMIC DNA]</scope>
    <source>
        <strain evidence="1 2">Nm2</strain>
    </source>
</reference>
<proteinExistence type="predicted"/>
<name>A0A5D3YGN6_9PROT</name>
<evidence type="ECO:0000313" key="1">
    <source>
        <dbReference type="EMBL" id="TYP91003.1"/>
    </source>
</evidence>
<protein>
    <submittedName>
        <fullName evidence="1">Uncharacterized protein</fullName>
    </submittedName>
</protein>
<gene>
    <name evidence="1" type="ORF">BCL69_101227</name>
</gene>
<organism evidence="1 2">
    <name type="scientific">Nitrosomonas communis</name>
    <dbReference type="NCBI Taxonomy" id="44574"/>
    <lineage>
        <taxon>Bacteria</taxon>
        <taxon>Pseudomonadati</taxon>
        <taxon>Pseudomonadota</taxon>
        <taxon>Betaproteobacteria</taxon>
        <taxon>Nitrosomonadales</taxon>
        <taxon>Nitrosomonadaceae</taxon>
        <taxon>Nitrosomonas</taxon>
    </lineage>
</organism>
<evidence type="ECO:0000313" key="2">
    <source>
        <dbReference type="Proteomes" id="UP000324176"/>
    </source>
</evidence>
<comment type="caution">
    <text evidence="1">The sequence shown here is derived from an EMBL/GenBank/DDBJ whole genome shotgun (WGS) entry which is preliminary data.</text>
</comment>
<dbReference type="Proteomes" id="UP000324176">
    <property type="component" value="Unassembled WGS sequence"/>
</dbReference>
<dbReference type="AlphaFoldDB" id="A0A5D3YGN6"/>